<sequence length="106" mass="11195">GMLLGPMYPLAMNYTGRVIPHRLLTGSIGWIAGFGQAGSALLPFMTGAISGKLGITSMHPLLIIMMVIMIGLWAIVPAESKKIDQDDDGGGESGMGPNEKKAQVRQ</sequence>
<name>A0ACD3B372_9AGAR</name>
<dbReference type="EMBL" id="ML208289">
    <property type="protein sequence ID" value="TFK72064.1"/>
    <property type="molecule type" value="Genomic_DNA"/>
</dbReference>
<accession>A0ACD3B372</accession>
<dbReference type="Proteomes" id="UP000308600">
    <property type="component" value="Unassembled WGS sequence"/>
</dbReference>
<organism evidence="1 2">
    <name type="scientific">Pluteus cervinus</name>
    <dbReference type="NCBI Taxonomy" id="181527"/>
    <lineage>
        <taxon>Eukaryota</taxon>
        <taxon>Fungi</taxon>
        <taxon>Dikarya</taxon>
        <taxon>Basidiomycota</taxon>
        <taxon>Agaricomycotina</taxon>
        <taxon>Agaricomycetes</taxon>
        <taxon>Agaricomycetidae</taxon>
        <taxon>Agaricales</taxon>
        <taxon>Pluteineae</taxon>
        <taxon>Pluteaceae</taxon>
        <taxon>Pluteus</taxon>
    </lineage>
</organism>
<proteinExistence type="predicted"/>
<gene>
    <name evidence="1" type="ORF">BDN72DRAFT_763858</name>
</gene>
<evidence type="ECO:0000313" key="2">
    <source>
        <dbReference type="Proteomes" id="UP000308600"/>
    </source>
</evidence>
<keyword evidence="2" id="KW-1185">Reference proteome</keyword>
<protein>
    <submittedName>
        <fullName evidence="1">Uncharacterized protein</fullName>
    </submittedName>
</protein>
<evidence type="ECO:0000313" key="1">
    <source>
        <dbReference type="EMBL" id="TFK72064.1"/>
    </source>
</evidence>
<feature type="non-terminal residue" evidence="1">
    <location>
        <position position="1"/>
    </location>
</feature>
<reference evidence="1 2" key="1">
    <citation type="journal article" date="2019" name="Nat. Ecol. Evol.">
        <title>Megaphylogeny resolves global patterns of mushroom evolution.</title>
        <authorList>
            <person name="Varga T."/>
            <person name="Krizsan K."/>
            <person name="Foldi C."/>
            <person name="Dima B."/>
            <person name="Sanchez-Garcia M."/>
            <person name="Sanchez-Ramirez S."/>
            <person name="Szollosi G.J."/>
            <person name="Szarkandi J.G."/>
            <person name="Papp V."/>
            <person name="Albert L."/>
            <person name="Andreopoulos W."/>
            <person name="Angelini C."/>
            <person name="Antonin V."/>
            <person name="Barry K.W."/>
            <person name="Bougher N.L."/>
            <person name="Buchanan P."/>
            <person name="Buyck B."/>
            <person name="Bense V."/>
            <person name="Catcheside P."/>
            <person name="Chovatia M."/>
            <person name="Cooper J."/>
            <person name="Damon W."/>
            <person name="Desjardin D."/>
            <person name="Finy P."/>
            <person name="Geml J."/>
            <person name="Haridas S."/>
            <person name="Hughes K."/>
            <person name="Justo A."/>
            <person name="Karasinski D."/>
            <person name="Kautmanova I."/>
            <person name="Kiss B."/>
            <person name="Kocsube S."/>
            <person name="Kotiranta H."/>
            <person name="LaButti K.M."/>
            <person name="Lechner B.E."/>
            <person name="Liimatainen K."/>
            <person name="Lipzen A."/>
            <person name="Lukacs Z."/>
            <person name="Mihaltcheva S."/>
            <person name="Morgado L.N."/>
            <person name="Niskanen T."/>
            <person name="Noordeloos M.E."/>
            <person name="Ohm R.A."/>
            <person name="Ortiz-Santana B."/>
            <person name="Ovrebo C."/>
            <person name="Racz N."/>
            <person name="Riley R."/>
            <person name="Savchenko A."/>
            <person name="Shiryaev A."/>
            <person name="Soop K."/>
            <person name="Spirin V."/>
            <person name="Szebenyi C."/>
            <person name="Tomsovsky M."/>
            <person name="Tulloss R.E."/>
            <person name="Uehling J."/>
            <person name="Grigoriev I.V."/>
            <person name="Vagvolgyi C."/>
            <person name="Papp T."/>
            <person name="Martin F.M."/>
            <person name="Miettinen O."/>
            <person name="Hibbett D.S."/>
            <person name="Nagy L.G."/>
        </authorList>
    </citation>
    <scope>NUCLEOTIDE SEQUENCE [LARGE SCALE GENOMIC DNA]</scope>
    <source>
        <strain evidence="1 2">NL-1719</strain>
    </source>
</reference>